<dbReference type="Pfam" id="PF00873">
    <property type="entry name" value="ACR_tran"/>
    <property type="match status" value="1"/>
</dbReference>
<feature type="transmembrane region" description="Helical" evidence="1">
    <location>
        <begin position="519"/>
        <end position="544"/>
    </location>
</feature>
<dbReference type="Gene3D" id="3.30.2090.10">
    <property type="entry name" value="Multidrug efflux transporter AcrB TolC docking domain, DN and DC subdomains"/>
    <property type="match status" value="2"/>
</dbReference>
<dbReference type="InterPro" id="IPR027463">
    <property type="entry name" value="AcrB_DN_DC_subdom"/>
</dbReference>
<dbReference type="PRINTS" id="PR00702">
    <property type="entry name" value="ACRIFLAVINRP"/>
</dbReference>
<dbReference type="RefSeq" id="WP_232009403.1">
    <property type="nucleotide sequence ID" value="NZ_LT629740.1"/>
</dbReference>
<sequence length="1029" mass="113674">MTPIKDYFISHKKPIALVLFFIIVTGMFAYSKLQTSLFPDITFPKIKIIADEGLQPVNKMMVTVTKPLENAIKKVPSLITVRSTTSRGSCEISAFMDWNADIDMSQTKIQAAIDQVKNDLPADVNITVEKMNPSILPVSGYTLESHSRSPIELKQLATYTVKPFLSQVDGVSEIRVIGGKSKEYWLILKPQKMSSLGITPDVISNALNQTNFVKSGGYLSDYKRMYLTITDATLATKDELANMIISNDRKRVIQLKDVADVQISEGIEYTKINANGHDGVLIAVIKQPDANLVSVSADMDQKVKDLQKILPADVTIKPYYVQADFVNDAVKSVSDSLWVGLLLAIVVAIIFLRSVKASATILITIPVTLCLTLIVLYCIGYTFNIMTLGALAASIGLIIDDAIVVVEQIHRMHEEYPDELTRNLLKKAIDYLFPAMIGSSISTIVIFIPFLLMTGVAGAYFTVLTNTMIITLVCSFFVTWIGLPVIYLLLTRKPNFNGKLQEKKQKAEHVKKQKWVSWFILRPWLSIIIIVALIAAVVLVLPMLKTGFLPDMDEGSIVMDYTSPPGTSLEETDRILREVEKIIIKEPDVEAYSRRTGTQMGFFITEPNTGDYLIQLKREHKQTTEEVISDLRAKIASTQPELVIDFGQVITDMLGDLMSSAQPIEIKVFGDDQQKLQQLSKQIADAVSSVKGTADVFDGIVIAGPSVSINPIYDKLAQYNITPVELQSQTQTALEGNIVGNIIEKEQLSPIRMVYPGNRTLSIDQVKNMNIFLTKGQMIPINQVANVSLNPGDAEVNRENLQSMGIISARMENTDLGTVMTAIKKNIAQKVNLPQGYHVEYGGEYAQQQQSFKELLYILVAACLLVFGVILFLFKQFRIAFLILFIAVLGTAGSLLALLITNTPLNVGSYTGLIMIVGIIGENAIFTFMQFKLSALESNVNDAIIFSISTRLRPKLMTALGAIIALMPLALGIGAGAQLHQPLAIAVIGGFLVALPLLLIVLPSMLRILYRKGDVNPHYEIFDLNQHKK</sequence>
<protein>
    <submittedName>
        <fullName evidence="2">Heavy metal efflux pump, CzcA family</fullName>
    </submittedName>
</protein>
<feature type="transmembrane region" description="Helical" evidence="1">
    <location>
        <begin position="956"/>
        <end position="977"/>
    </location>
</feature>
<feature type="transmembrane region" description="Helical" evidence="1">
    <location>
        <begin position="467"/>
        <end position="490"/>
    </location>
</feature>
<feature type="transmembrane region" description="Helical" evidence="1">
    <location>
        <begin position="336"/>
        <end position="352"/>
    </location>
</feature>
<accession>A0A1H1RX96</accession>
<reference evidence="2 3" key="1">
    <citation type="submission" date="2016-10" db="EMBL/GenBank/DDBJ databases">
        <authorList>
            <person name="de Groot N.N."/>
        </authorList>
    </citation>
    <scope>NUCLEOTIDE SEQUENCE [LARGE SCALE GENOMIC DNA]</scope>
    <source>
        <strain evidence="2 3">MP1X4</strain>
    </source>
</reference>
<feature type="transmembrane region" description="Helical" evidence="1">
    <location>
        <begin position="907"/>
        <end position="929"/>
    </location>
</feature>
<keyword evidence="1" id="KW-1133">Transmembrane helix</keyword>
<feature type="transmembrane region" description="Helical" evidence="1">
    <location>
        <begin position="431"/>
        <end position="461"/>
    </location>
</feature>
<proteinExistence type="predicted"/>
<evidence type="ECO:0000313" key="3">
    <source>
        <dbReference type="Proteomes" id="UP000199679"/>
    </source>
</evidence>
<dbReference type="SUPFAM" id="SSF82693">
    <property type="entry name" value="Multidrug efflux transporter AcrB pore domain, PN1, PN2, PC1 and PC2 subdomains"/>
    <property type="match status" value="3"/>
</dbReference>
<gene>
    <name evidence="2" type="ORF">SAMN05216490_1089</name>
</gene>
<feature type="transmembrane region" description="Helical" evidence="1">
    <location>
        <begin position="359"/>
        <end position="383"/>
    </location>
</feature>
<dbReference type="SUPFAM" id="SSF82714">
    <property type="entry name" value="Multidrug efflux transporter AcrB TolC docking domain, DN and DC subdomains"/>
    <property type="match status" value="2"/>
</dbReference>
<keyword evidence="3" id="KW-1185">Reference proteome</keyword>
<dbReference type="GO" id="GO:0005886">
    <property type="term" value="C:plasma membrane"/>
    <property type="evidence" value="ECO:0007669"/>
    <property type="project" value="TreeGrafter"/>
</dbReference>
<feature type="transmembrane region" description="Helical" evidence="1">
    <location>
        <begin position="881"/>
        <end position="901"/>
    </location>
</feature>
<organism evidence="2 3">
    <name type="scientific">Mucilaginibacter mallensis</name>
    <dbReference type="NCBI Taxonomy" id="652787"/>
    <lineage>
        <taxon>Bacteria</taxon>
        <taxon>Pseudomonadati</taxon>
        <taxon>Bacteroidota</taxon>
        <taxon>Sphingobacteriia</taxon>
        <taxon>Sphingobacteriales</taxon>
        <taxon>Sphingobacteriaceae</taxon>
        <taxon>Mucilaginibacter</taxon>
    </lineage>
</organism>
<dbReference type="AlphaFoldDB" id="A0A1H1RX96"/>
<evidence type="ECO:0000256" key="1">
    <source>
        <dbReference type="SAM" id="Phobius"/>
    </source>
</evidence>
<dbReference type="EMBL" id="LT629740">
    <property type="protein sequence ID" value="SDS40228.1"/>
    <property type="molecule type" value="Genomic_DNA"/>
</dbReference>
<dbReference type="Proteomes" id="UP000199679">
    <property type="component" value="Chromosome I"/>
</dbReference>
<feature type="transmembrane region" description="Helical" evidence="1">
    <location>
        <begin position="855"/>
        <end position="874"/>
    </location>
</feature>
<dbReference type="STRING" id="652787.SAMN05216490_1089"/>
<evidence type="ECO:0000313" key="2">
    <source>
        <dbReference type="EMBL" id="SDS40228.1"/>
    </source>
</evidence>
<dbReference type="GO" id="GO:0042910">
    <property type="term" value="F:xenobiotic transmembrane transporter activity"/>
    <property type="evidence" value="ECO:0007669"/>
    <property type="project" value="TreeGrafter"/>
</dbReference>
<keyword evidence="1" id="KW-0472">Membrane</keyword>
<dbReference type="Gene3D" id="3.30.70.1320">
    <property type="entry name" value="Multidrug efflux transporter AcrB pore domain like"/>
    <property type="match status" value="1"/>
</dbReference>
<dbReference type="Gene3D" id="3.30.70.1440">
    <property type="entry name" value="Multidrug efflux transporter AcrB pore domain"/>
    <property type="match status" value="1"/>
</dbReference>
<dbReference type="InterPro" id="IPR001036">
    <property type="entry name" value="Acrflvin-R"/>
</dbReference>
<dbReference type="PANTHER" id="PTHR32063">
    <property type="match status" value="1"/>
</dbReference>
<name>A0A1H1RX96_MUCMA</name>
<dbReference type="PANTHER" id="PTHR32063:SF24">
    <property type="entry name" value="CATION EFFLUX SYSTEM (ACRB_ACRD_ACRF FAMILY)"/>
    <property type="match status" value="1"/>
</dbReference>
<feature type="transmembrane region" description="Helical" evidence="1">
    <location>
        <begin position="15"/>
        <end position="33"/>
    </location>
</feature>
<keyword evidence="1" id="KW-0812">Transmembrane</keyword>
<feature type="transmembrane region" description="Helical" evidence="1">
    <location>
        <begin position="983"/>
        <end position="1002"/>
    </location>
</feature>
<dbReference type="Gene3D" id="1.20.1640.10">
    <property type="entry name" value="Multidrug efflux transporter AcrB transmembrane domain"/>
    <property type="match status" value="2"/>
</dbReference>
<dbReference type="SUPFAM" id="SSF82866">
    <property type="entry name" value="Multidrug efflux transporter AcrB transmembrane domain"/>
    <property type="match status" value="2"/>
</dbReference>
<dbReference type="Gene3D" id="3.30.70.1430">
    <property type="entry name" value="Multidrug efflux transporter AcrB pore domain"/>
    <property type="match status" value="2"/>
</dbReference>